<dbReference type="InterPro" id="IPR000847">
    <property type="entry name" value="LysR_HTH_N"/>
</dbReference>
<evidence type="ECO:0000259" key="5">
    <source>
        <dbReference type="PROSITE" id="PS50931"/>
    </source>
</evidence>
<feature type="domain" description="HTH lysR-type" evidence="5">
    <location>
        <begin position="5"/>
        <end position="62"/>
    </location>
</feature>
<dbReference type="Gene3D" id="3.40.190.10">
    <property type="entry name" value="Periplasmic binding protein-like II"/>
    <property type="match status" value="2"/>
</dbReference>
<keyword evidence="4" id="KW-0804">Transcription</keyword>
<dbReference type="InterPro" id="IPR036390">
    <property type="entry name" value="WH_DNA-bd_sf"/>
</dbReference>
<evidence type="ECO:0000313" key="6">
    <source>
        <dbReference type="EMBL" id="QPC42784.1"/>
    </source>
</evidence>
<dbReference type="FunFam" id="1.10.10.10:FF:000001">
    <property type="entry name" value="LysR family transcriptional regulator"/>
    <property type="match status" value="1"/>
</dbReference>
<dbReference type="RefSeq" id="WP_213164017.1">
    <property type="nucleotide sequence ID" value="NZ_CP058214.1"/>
</dbReference>
<comment type="similarity">
    <text evidence="1">Belongs to the LysR transcriptional regulatory family.</text>
</comment>
<dbReference type="KEGG" id="kmn:HW532_08795"/>
<keyword evidence="7" id="KW-1185">Reference proteome</keyword>
<evidence type="ECO:0000256" key="3">
    <source>
        <dbReference type="ARBA" id="ARBA00023125"/>
    </source>
</evidence>
<evidence type="ECO:0000313" key="7">
    <source>
        <dbReference type="Proteomes" id="UP000593594"/>
    </source>
</evidence>
<dbReference type="PANTHER" id="PTHR30346:SF0">
    <property type="entry name" value="HCA OPERON TRANSCRIPTIONAL ACTIVATOR HCAR"/>
    <property type="match status" value="1"/>
</dbReference>
<dbReference type="SUPFAM" id="SSF53850">
    <property type="entry name" value="Periplasmic binding protein-like II"/>
    <property type="match status" value="1"/>
</dbReference>
<evidence type="ECO:0000256" key="2">
    <source>
        <dbReference type="ARBA" id="ARBA00023015"/>
    </source>
</evidence>
<dbReference type="Pfam" id="PF03466">
    <property type="entry name" value="LysR_substrate"/>
    <property type="match status" value="1"/>
</dbReference>
<dbReference type="AlphaFoldDB" id="A0A7S8C3M3"/>
<evidence type="ECO:0000256" key="1">
    <source>
        <dbReference type="ARBA" id="ARBA00009437"/>
    </source>
</evidence>
<evidence type="ECO:0000256" key="4">
    <source>
        <dbReference type="ARBA" id="ARBA00023163"/>
    </source>
</evidence>
<dbReference type="GO" id="GO:0003677">
    <property type="term" value="F:DNA binding"/>
    <property type="evidence" value="ECO:0007669"/>
    <property type="project" value="UniProtKB-KW"/>
</dbReference>
<dbReference type="Gene3D" id="1.10.10.10">
    <property type="entry name" value="Winged helix-like DNA-binding domain superfamily/Winged helix DNA-binding domain"/>
    <property type="match status" value="1"/>
</dbReference>
<dbReference type="GO" id="GO:0032993">
    <property type="term" value="C:protein-DNA complex"/>
    <property type="evidence" value="ECO:0007669"/>
    <property type="project" value="TreeGrafter"/>
</dbReference>
<name>A0A7S8C3M3_9HYPH</name>
<dbReference type="Proteomes" id="UP000593594">
    <property type="component" value="Chromosome"/>
</dbReference>
<keyword evidence="2" id="KW-0805">Transcription regulation</keyword>
<gene>
    <name evidence="6" type="ORF">HW532_08795</name>
</gene>
<dbReference type="EMBL" id="CP058214">
    <property type="protein sequence ID" value="QPC42784.1"/>
    <property type="molecule type" value="Genomic_DNA"/>
</dbReference>
<keyword evidence="3" id="KW-0238">DNA-binding</keyword>
<sequence>MFGSLELRHLRYFMAAHEHGSFRKAGSALGIRESTISRAIRDLEDALGASLFQRYAGGVRLTFAGEKFLRRTRSVVQQVSDGAKDVAAIGRCESGYIRIGVTFSFASGFLHDLLRKYCEQHADVRIDFIDGDPVEHIAKIRKLQLDIAFVAGARKWLHCETNILWTERIFIALPDRHHLIKSDEIYWNDLSEEKLIVSDLALESGISNYILQVKHDYNFNPKIITQSVGRDNLLSLVAAGRGLTIISEAATVARIPGVIYRSIACERIPFSAVWLSQTDNPALRRLLSMSRLISNAAS</sequence>
<dbReference type="InterPro" id="IPR036388">
    <property type="entry name" value="WH-like_DNA-bd_sf"/>
</dbReference>
<dbReference type="InterPro" id="IPR005119">
    <property type="entry name" value="LysR_subst-bd"/>
</dbReference>
<organism evidence="6 7">
    <name type="scientific">Kaustia mangrovi</name>
    <dbReference type="NCBI Taxonomy" id="2593653"/>
    <lineage>
        <taxon>Bacteria</taxon>
        <taxon>Pseudomonadati</taxon>
        <taxon>Pseudomonadota</taxon>
        <taxon>Alphaproteobacteria</taxon>
        <taxon>Hyphomicrobiales</taxon>
        <taxon>Parvibaculaceae</taxon>
        <taxon>Kaustia</taxon>
    </lineage>
</organism>
<dbReference type="CDD" id="cd08414">
    <property type="entry name" value="PBP2_LTTR_aromatics_like"/>
    <property type="match status" value="1"/>
</dbReference>
<dbReference type="Pfam" id="PF00126">
    <property type="entry name" value="HTH_1"/>
    <property type="match status" value="1"/>
</dbReference>
<proteinExistence type="inferred from homology"/>
<dbReference type="SUPFAM" id="SSF46785">
    <property type="entry name" value="Winged helix' DNA-binding domain"/>
    <property type="match status" value="1"/>
</dbReference>
<dbReference type="PROSITE" id="PS50931">
    <property type="entry name" value="HTH_LYSR"/>
    <property type="match status" value="1"/>
</dbReference>
<dbReference type="GO" id="GO:0003700">
    <property type="term" value="F:DNA-binding transcription factor activity"/>
    <property type="evidence" value="ECO:0007669"/>
    <property type="project" value="InterPro"/>
</dbReference>
<dbReference type="PANTHER" id="PTHR30346">
    <property type="entry name" value="TRANSCRIPTIONAL DUAL REGULATOR HCAR-RELATED"/>
    <property type="match status" value="1"/>
</dbReference>
<reference evidence="6 7" key="1">
    <citation type="submission" date="2020-06" db="EMBL/GenBank/DDBJ databases">
        <title>Genome sequence of 2 isolates from Red Sea Mangroves.</title>
        <authorList>
            <person name="Sefrji F."/>
            <person name="Michoud G."/>
            <person name="Merlino G."/>
            <person name="Daffonchio D."/>
        </authorList>
    </citation>
    <scope>NUCLEOTIDE SEQUENCE [LARGE SCALE GENOMIC DNA]</scope>
    <source>
        <strain evidence="6 7">R1DC25</strain>
    </source>
</reference>
<protein>
    <submittedName>
        <fullName evidence="6">LysR family transcriptional regulator</fullName>
    </submittedName>
</protein>
<accession>A0A7S8C3M3</accession>